<dbReference type="EMBL" id="JBHSCZ010000002">
    <property type="protein sequence ID" value="MFC4262649.1"/>
    <property type="molecule type" value="Genomic_DNA"/>
</dbReference>
<sequence>MIAEFIGHGIHEDDNETCGNYVCSSLKNSVFTDITVFVAFIRKPGILELKPFIQQAISEKRNVTFFVGRNKTMTELTGIFKLIEEHTFTADKCFLCGCSLTNDNKTEEHVIPKWLQHQFNLWDEKISLLNGTLLPYRLLTIPCCFECNNHHLRPFEDKIKAAVDSGYEEFQKVDKELLFLWLGKIYFGIMYRELFLNLDRTDPEKGTITNPEYLKSFYSHFLFLQGIRKLHTFNDFFPASIYLFKTQKPNNIKKQWDFIDSQNTPFVSIRMGEIGIISVLQDCEATYQLKELLDHHRDIDLHPLQFREMTAKILYKRFLMNRTPKFMNVQNGGSTETHLMSLQGLSDKPIFDDWNNDDYSLLLSDITGVPLEICQPEKGKVWTWMMDIDGNSTFIPV</sequence>
<organism evidence="1 2">
    <name type="scientific">Ferruginibacter yonginensis</name>
    <dbReference type="NCBI Taxonomy" id="1310416"/>
    <lineage>
        <taxon>Bacteria</taxon>
        <taxon>Pseudomonadati</taxon>
        <taxon>Bacteroidota</taxon>
        <taxon>Chitinophagia</taxon>
        <taxon>Chitinophagales</taxon>
        <taxon>Chitinophagaceae</taxon>
        <taxon>Ferruginibacter</taxon>
    </lineage>
</organism>
<evidence type="ECO:0000313" key="2">
    <source>
        <dbReference type="Proteomes" id="UP001595907"/>
    </source>
</evidence>
<evidence type="ECO:0000313" key="1">
    <source>
        <dbReference type="EMBL" id="MFC4262649.1"/>
    </source>
</evidence>
<accession>A0ABV8QUQ2</accession>
<name>A0ABV8QUQ2_9BACT</name>
<protein>
    <recommendedName>
        <fullName evidence="3">HNH endonuclease</fullName>
    </recommendedName>
</protein>
<proteinExistence type="predicted"/>
<gene>
    <name evidence="1" type="ORF">ACFOWM_07160</name>
</gene>
<comment type="caution">
    <text evidence="1">The sequence shown here is derived from an EMBL/GenBank/DDBJ whole genome shotgun (WGS) entry which is preliminary data.</text>
</comment>
<dbReference type="Proteomes" id="UP001595907">
    <property type="component" value="Unassembled WGS sequence"/>
</dbReference>
<keyword evidence="2" id="KW-1185">Reference proteome</keyword>
<reference evidence="2" key="1">
    <citation type="journal article" date="2019" name="Int. J. Syst. Evol. Microbiol.">
        <title>The Global Catalogue of Microorganisms (GCM) 10K type strain sequencing project: providing services to taxonomists for standard genome sequencing and annotation.</title>
        <authorList>
            <consortium name="The Broad Institute Genomics Platform"/>
            <consortium name="The Broad Institute Genome Sequencing Center for Infectious Disease"/>
            <person name="Wu L."/>
            <person name="Ma J."/>
        </authorList>
    </citation>
    <scope>NUCLEOTIDE SEQUENCE [LARGE SCALE GENOMIC DNA]</scope>
    <source>
        <strain evidence="2">CECT 8289</strain>
    </source>
</reference>
<dbReference type="RefSeq" id="WP_379708303.1">
    <property type="nucleotide sequence ID" value="NZ_JBHSCZ010000002.1"/>
</dbReference>
<evidence type="ECO:0008006" key="3">
    <source>
        <dbReference type="Google" id="ProtNLM"/>
    </source>
</evidence>